<dbReference type="GeneID" id="63803015"/>
<accession>A0A1Y1WN50</accession>
<name>A0A1Y1WN50_9FUNG</name>
<feature type="transmembrane region" description="Helical" evidence="7">
    <location>
        <begin position="404"/>
        <end position="423"/>
    </location>
</feature>
<dbReference type="PANTHER" id="PTHR23501:SF191">
    <property type="entry name" value="VACUOLAR BASIC AMINO ACID TRANSPORTER 4"/>
    <property type="match status" value="1"/>
</dbReference>
<dbReference type="STRING" id="61395.A0A1Y1WN50"/>
<keyword evidence="4 7" id="KW-1133">Transmembrane helix</keyword>
<feature type="transmembrane region" description="Helical" evidence="7">
    <location>
        <begin position="232"/>
        <end position="252"/>
    </location>
</feature>
<dbReference type="Proteomes" id="UP000193922">
    <property type="component" value="Unassembled WGS sequence"/>
</dbReference>
<dbReference type="AlphaFoldDB" id="A0A1Y1WN50"/>
<dbReference type="OrthoDB" id="2351791at2759"/>
<evidence type="ECO:0000256" key="4">
    <source>
        <dbReference type="ARBA" id="ARBA00022989"/>
    </source>
</evidence>
<reference evidence="9 10" key="1">
    <citation type="submission" date="2016-07" db="EMBL/GenBank/DDBJ databases">
        <title>Pervasive Adenine N6-methylation of Active Genes in Fungi.</title>
        <authorList>
            <consortium name="DOE Joint Genome Institute"/>
            <person name="Mondo S.J."/>
            <person name="Dannebaum R.O."/>
            <person name="Kuo R.C."/>
            <person name="Labutti K."/>
            <person name="Haridas S."/>
            <person name="Kuo A."/>
            <person name="Salamov A."/>
            <person name="Ahrendt S.R."/>
            <person name="Lipzen A."/>
            <person name="Sullivan W."/>
            <person name="Andreopoulos W.B."/>
            <person name="Clum A."/>
            <person name="Lindquist E."/>
            <person name="Daum C."/>
            <person name="Ramamoorthy G.K."/>
            <person name="Gryganskyi A."/>
            <person name="Culley D."/>
            <person name="Magnuson J.K."/>
            <person name="James T.Y."/>
            <person name="O'Malley M.A."/>
            <person name="Stajich J.E."/>
            <person name="Spatafora J.W."/>
            <person name="Visel A."/>
            <person name="Grigoriev I.V."/>
        </authorList>
    </citation>
    <scope>NUCLEOTIDE SEQUENCE [LARGE SCALE GENOMIC DNA]</scope>
    <source>
        <strain evidence="9 10">ATCC 12442</strain>
    </source>
</reference>
<feature type="transmembrane region" description="Helical" evidence="7">
    <location>
        <begin position="76"/>
        <end position="102"/>
    </location>
</feature>
<evidence type="ECO:0000256" key="5">
    <source>
        <dbReference type="ARBA" id="ARBA00023136"/>
    </source>
</evidence>
<feature type="compositionally biased region" description="Low complexity" evidence="6">
    <location>
        <begin position="49"/>
        <end position="60"/>
    </location>
</feature>
<feature type="transmembrane region" description="Helical" evidence="7">
    <location>
        <begin position="338"/>
        <end position="358"/>
    </location>
</feature>
<dbReference type="Pfam" id="PF07690">
    <property type="entry name" value="MFS_1"/>
    <property type="match status" value="1"/>
</dbReference>
<comment type="subcellular location">
    <subcellularLocation>
        <location evidence="1">Endomembrane system</location>
        <topology evidence="1">Multi-pass membrane protein</topology>
    </subcellularLocation>
</comment>
<dbReference type="GO" id="GO:0022857">
    <property type="term" value="F:transmembrane transporter activity"/>
    <property type="evidence" value="ECO:0007669"/>
    <property type="project" value="InterPro"/>
</dbReference>
<proteinExistence type="predicted"/>
<keyword evidence="10" id="KW-1185">Reference proteome</keyword>
<dbReference type="InterPro" id="IPR020846">
    <property type="entry name" value="MFS_dom"/>
</dbReference>
<evidence type="ECO:0000256" key="6">
    <source>
        <dbReference type="SAM" id="MobiDB-lite"/>
    </source>
</evidence>
<feature type="transmembrane region" description="Helical" evidence="7">
    <location>
        <begin position="273"/>
        <end position="292"/>
    </location>
</feature>
<dbReference type="InterPro" id="IPR011701">
    <property type="entry name" value="MFS"/>
</dbReference>
<evidence type="ECO:0000313" key="9">
    <source>
        <dbReference type="EMBL" id="ORX74980.1"/>
    </source>
</evidence>
<feature type="transmembrane region" description="Helical" evidence="7">
    <location>
        <begin position="466"/>
        <end position="485"/>
    </location>
</feature>
<keyword evidence="3 7" id="KW-0812">Transmembrane</keyword>
<sequence length="578" mass="62344">MPDAAITTGECQPTVRSLVTTNASTCSNHSMPSKESEIILIPPGSASAEDTTSVEDTTSTNGSSNFERSPVTARQLYMAITGGVLLYFIAALETTILATVYIDIANQYDDMSNGIWIITSYMLSSTAVQPLYGKLCDILGRVETILISVGIFTIGSILCAVSKSLGMLIVSRVVQGVGGGGLMALTSVVLSDVTTERDRGKYSSFLAASFGVASAVGPVLGGLLVQHSSWRVIFWLNLPVCLPAMAIILYGLKVPRPQGTIREKFKRIDFLGSFLFMCGIIPLVLAFSWAGVGESWTSAKNMTCIVAGAVMCVVFLIVEWKVSAEPIIELKLYKIRNIAVSSISHFFFGASTYGPIMFIPVWELSVKHSSEVSSGLHLLPMMLPMVISAAISGALMARTGRYRLVIALGGMLTVIGTSLLILMDEDSGNGKRIGFVAILGTGIGLSLQPLLVAAQVTVSGKDMATVTTMLTFLRSLGGIFVLSILSSVMNRTLRTEAVKLITLFPFSMYTILKALDDQSVITKDPSIPEELRTALTHMFQTTMHKVYIGLVPFAAMFFIAVLFFKHVELNTRRKKTIK</sequence>
<gene>
    <name evidence="9" type="ORF">DL89DRAFT_264779</name>
</gene>
<feature type="transmembrane region" description="Helical" evidence="7">
    <location>
        <begin position="176"/>
        <end position="193"/>
    </location>
</feature>
<evidence type="ECO:0000256" key="1">
    <source>
        <dbReference type="ARBA" id="ARBA00004127"/>
    </source>
</evidence>
<feature type="transmembrane region" description="Helical" evidence="7">
    <location>
        <begin position="114"/>
        <end position="133"/>
    </location>
</feature>
<evidence type="ECO:0000256" key="7">
    <source>
        <dbReference type="SAM" id="Phobius"/>
    </source>
</evidence>
<feature type="domain" description="Major facilitator superfamily (MFS) profile" evidence="8">
    <location>
        <begin position="79"/>
        <end position="572"/>
    </location>
</feature>
<dbReference type="Gene3D" id="1.20.1720.10">
    <property type="entry name" value="Multidrug resistance protein D"/>
    <property type="match status" value="1"/>
</dbReference>
<feature type="transmembrane region" description="Helical" evidence="7">
    <location>
        <begin position="205"/>
        <end position="226"/>
    </location>
</feature>
<feature type="transmembrane region" description="Helical" evidence="7">
    <location>
        <begin position="546"/>
        <end position="564"/>
    </location>
</feature>
<dbReference type="PANTHER" id="PTHR23501">
    <property type="entry name" value="MAJOR FACILITATOR SUPERFAMILY"/>
    <property type="match status" value="1"/>
</dbReference>
<dbReference type="SUPFAM" id="SSF103473">
    <property type="entry name" value="MFS general substrate transporter"/>
    <property type="match status" value="1"/>
</dbReference>
<dbReference type="GO" id="GO:0005886">
    <property type="term" value="C:plasma membrane"/>
    <property type="evidence" value="ECO:0007669"/>
    <property type="project" value="TreeGrafter"/>
</dbReference>
<evidence type="ECO:0000259" key="8">
    <source>
        <dbReference type="PROSITE" id="PS50850"/>
    </source>
</evidence>
<keyword evidence="5 7" id="KW-0472">Membrane</keyword>
<protein>
    <submittedName>
        <fullName evidence="9">MFS general substrate transporter</fullName>
    </submittedName>
</protein>
<feature type="transmembrane region" description="Helical" evidence="7">
    <location>
        <begin position="298"/>
        <end position="318"/>
    </location>
</feature>
<keyword evidence="2" id="KW-0813">Transport</keyword>
<dbReference type="GO" id="GO:0012505">
    <property type="term" value="C:endomembrane system"/>
    <property type="evidence" value="ECO:0007669"/>
    <property type="project" value="UniProtKB-SubCell"/>
</dbReference>
<dbReference type="RefSeq" id="XP_040748191.1">
    <property type="nucleotide sequence ID" value="XM_040886367.1"/>
</dbReference>
<evidence type="ECO:0000256" key="3">
    <source>
        <dbReference type="ARBA" id="ARBA00022692"/>
    </source>
</evidence>
<dbReference type="InterPro" id="IPR036259">
    <property type="entry name" value="MFS_trans_sf"/>
</dbReference>
<comment type="caution">
    <text evidence="9">The sequence shown here is derived from an EMBL/GenBank/DDBJ whole genome shotgun (WGS) entry which is preliminary data.</text>
</comment>
<dbReference type="Gene3D" id="1.20.1250.20">
    <property type="entry name" value="MFS general substrate transporter like domains"/>
    <property type="match status" value="1"/>
</dbReference>
<dbReference type="PRINTS" id="PR01036">
    <property type="entry name" value="TCRTETB"/>
</dbReference>
<feature type="transmembrane region" description="Helical" evidence="7">
    <location>
        <begin position="378"/>
        <end position="397"/>
    </location>
</feature>
<dbReference type="EMBL" id="MCFD01000001">
    <property type="protein sequence ID" value="ORX74980.1"/>
    <property type="molecule type" value="Genomic_DNA"/>
</dbReference>
<feature type="transmembrane region" description="Helical" evidence="7">
    <location>
        <begin position="145"/>
        <end position="170"/>
    </location>
</feature>
<feature type="region of interest" description="Disordered" evidence="6">
    <location>
        <begin position="45"/>
        <end position="66"/>
    </location>
</feature>
<dbReference type="CDD" id="cd17502">
    <property type="entry name" value="MFS_Azr1_MDR_like"/>
    <property type="match status" value="1"/>
</dbReference>
<evidence type="ECO:0000256" key="2">
    <source>
        <dbReference type="ARBA" id="ARBA00022448"/>
    </source>
</evidence>
<dbReference type="PROSITE" id="PS50850">
    <property type="entry name" value="MFS"/>
    <property type="match status" value="1"/>
</dbReference>
<feature type="transmembrane region" description="Helical" evidence="7">
    <location>
        <begin position="435"/>
        <end position="454"/>
    </location>
</feature>
<organism evidence="9 10">
    <name type="scientific">Linderina pennispora</name>
    <dbReference type="NCBI Taxonomy" id="61395"/>
    <lineage>
        <taxon>Eukaryota</taxon>
        <taxon>Fungi</taxon>
        <taxon>Fungi incertae sedis</taxon>
        <taxon>Zoopagomycota</taxon>
        <taxon>Kickxellomycotina</taxon>
        <taxon>Kickxellomycetes</taxon>
        <taxon>Kickxellales</taxon>
        <taxon>Kickxellaceae</taxon>
        <taxon>Linderina</taxon>
    </lineage>
</organism>
<evidence type="ECO:0000313" key="10">
    <source>
        <dbReference type="Proteomes" id="UP000193922"/>
    </source>
</evidence>